<dbReference type="GO" id="GO:0004190">
    <property type="term" value="F:aspartic-type endopeptidase activity"/>
    <property type="evidence" value="ECO:0007669"/>
    <property type="project" value="InterPro"/>
</dbReference>
<keyword evidence="6" id="KW-0378">Hydrolase</keyword>
<reference evidence="18 19" key="1">
    <citation type="submission" date="2018-03" db="EMBL/GenBank/DDBJ databases">
        <title>Draft genome sequence of Rohu Carp (Labeo rohita).</title>
        <authorList>
            <person name="Das P."/>
            <person name="Kushwaha B."/>
            <person name="Joshi C.G."/>
            <person name="Kumar D."/>
            <person name="Nagpure N.S."/>
            <person name="Sahoo L."/>
            <person name="Das S.P."/>
            <person name="Bit A."/>
            <person name="Patnaik S."/>
            <person name="Meher P.K."/>
            <person name="Jayasankar P."/>
            <person name="Koringa P.G."/>
            <person name="Patel N.V."/>
            <person name="Hinsu A.T."/>
            <person name="Kumar R."/>
            <person name="Pandey M."/>
            <person name="Agarwal S."/>
            <person name="Srivastava S."/>
            <person name="Singh M."/>
            <person name="Iquebal M.A."/>
            <person name="Jaiswal S."/>
            <person name="Angadi U.B."/>
            <person name="Kumar N."/>
            <person name="Raza M."/>
            <person name="Shah T.M."/>
            <person name="Rai A."/>
            <person name="Jena J.K."/>
        </authorList>
    </citation>
    <scope>NUCLEOTIDE SEQUENCE [LARGE SCALE GENOMIC DNA]</scope>
    <source>
        <strain evidence="18">DASCIFA01</strain>
        <tissue evidence="18">Testis</tissue>
    </source>
</reference>
<comment type="similarity">
    <text evidence="3">Belongs to the lipoxygenase family.</text>
</comment>
<evidence type="ECO:0000313" key="19">
    <source>
        <dbReference type="Proteomes" id="UP000290572"/>
    </source>
</evidence>
<protein>
    <submittedName>
        <fullName evidence="18">Arachidonate 5-lipoxygenase-like protein</fullName>
    </submittedName>
</protein>
<dbReference type="Pfam" id="PF02023">
    <property type="entry name" value="SCAN"/>
    <property type="match status" value="1"/>
</dbReference>
<dbReference type="SUPFAM" id="SSF50630">
    <property type="entry name" value="Acid proteases"/>
    <property type="match status" value="1"/>
</dbReference>
<feature type="region of interest" description="Disordered" evidence="13">
    <location>
        <begin position="497"/>
        <end position="517"/>
    </location>
</feature>
<dbReference type="GO" id="GO:0034440">
    <property type="term" value="P:lipid oxidation"/>
    <property type="evidence" value="ECO:0007669"/>
    <property type="project" value="InterPro"/>
</dbReference>
<evidence type="ECO:0000256" key="5">
    <source>
        <dbReference type="ARBA" id="ARBA00022723"/>
    </source>
</evidence>
<dbReference type="Gene3D" id="2.60.60.20">
    <property type="entry name" value="PLAT/LH2 domain"/>
    <property type="match status" value="1"/>
</dbReference>
<keyword evidence="7" id="KW-0223">Dioxygenase</keyword>
<evidence type="ECO:0000256" key="13">
    <source>
        <dbReference type="SAM" id="MobiDB-lite"/>
    </source>
</evidence>
<dbReference type="PROSITE" id="PS51393">
    <property type="entry name" value="LIPOXYGENASE_3"/>
    <property type="match status" value="5"/>
</dbReference>
<feature type="compositionally biased region" description="Basic residues" evidence="13">
    <location>
        <begin position="1"/>
        <end position="15"/>
    </location>
</feature>
<comment type="subcellular location">
    <subcellularLocation>
        <location evidence="1">Cytoplasm</location>
    </subcellularLocation>
</comment>
<dbReference type="Gene3D" id="1.20.245.10">
    <property type="entry name" value="Lipoxygenase-1, Domain 5"/>
    <property type="match status" value="6"/>
</dbReference>
<dbReference type="Pfam" id="PF13650">
    <property type="entry name" value="Asp_protease_2"/>
    <property type="match status" value="1"/>
</dbReference>
<feature type="domain" description="Lipoxygenase" evidence="17">
    <location>
        <begin position="1130"/>
        <end position="1289"/>
    </location>
</feature>
<keyword evidence="8" id="KW-0560">Oxidoreductase</keyword>
<dbReference type="InterPro" id="IPR021109">
    <property type="entry name" value="Peptidase_aspartic_dom_sf"/>
</dbReference>
<feature type="domain" description="SCAN box" evidence="16">
    <location>
        <begin position="200"/>
        <end position="276"/>
    </location>
</feature>
<evidence type="ECO:0000256" key="2">
    <source>
        <dbReference type="ARBA" id="ARBA00005189"/>
    </source>
</evidence>
<evidence type="ECO:0000256" key="11">
    <source>
        <dbReference type="PIRSR" id="PIRSR601885-3"/>
    </source>
</evidence>
<dbReference type="Gene3D" id="3.10.10.10">
    <property type="entry name" value="HIV Type 1 Reverse Transcriptase, subunit A, domain 1"/>
    <property type="match status" value="1"/>
</dbReference>
<feature type="domain" description="Lipoxygenase" evidence="17">
    <location>
        <begin position="1702"/>
        <end position="2367"/>
    </location>
</feature>
<evidence type="ECO:0000259" key="16">
    <source>
        <dbReference type="PROSITE" id="PS50804"/>
    </source>
</evidence>
<dbReference type="InterPro" id="IPR013819">
    <property type="entry name" value="LipOase_C"/>
</dbReference>
<comment type="caution">
    <text evidence="12">Lacks conserved residue(s) required for the propagation of feature annotation.</text>
</comment>
<dbReference type="SUPFAM" id="SSF48484">
    <property type="entry name" value="Lipoxigenase"/>
    <property type="match status" value="4"/>
</dbReference>
<organism evidence="18 19">
    <name type="scientific">Labeo rohita</name>
    <name type="common">Indian major carp</name>
    <name type="synonym">Cyprinus rohita</name>
    <dbReference type="NCBI Taxonomy" id="84645"/>
    <lineage>
        <taxon>Eukaryota</taxon>
        <taxon>Metazoa</taxon>
        <taxon>Chordata</taxon>
        <taxon>Craniata</taxon>
        <taxon>Vertebrata</taxon>
        <taxon>Euteleostomi</taxon>
        <taxon>Actinopterygii</taxon>
        <taxon>Neopterygii</taxon>
        <taxon>Teleostei</taxon>
        <taxon>Ostariophysi</taxon>
        <taxon>Cypriniformes</taxon>
        <taxon>Cyprinidae</taxon>
        <taxon>Labeoninae</taxon>
        <taxon>Labeonini</taxon>
        <taxon>Labeo</taxon>
    </lineage>
</organism>
<comment type="pathway">
    <text evidence="2">Lipid metabolism.</text>
</comment>
<comment type="cofactor">
    <cofactor evidence="10">
        <name>Fe cation</name>
        <dbReference type="ChEBI" id="CHEBI:24875"/>
    </cofactor>
    <text evidence="10">Binds 1 Fe cation per subunit.</text>
</comment>
<sequence>MATRKTAPKGRKPRTGLRSQVKASEEEAAWNSVETTEDEEGATSLPRVSQKSSPPSTKSVTPDATAGEGMISLMRRFLDNQEQREERYLQELRGLRESIVQSIRPAETSLDAESRRESQRIGLIRRCRASSRGKISRIIFGGSNVWPGPGGGLRSYRLVPLLTGQALEAYLAMDEERAEVYTDLKEALLEKFNISPETYRQRFRSTTVPAGESPTETYNRLKNLYKRWVRPEEHAKEEIGEAIILEQLLRVLPYDARTWVREHEPRSGLAAAKLAQQYLNAHRSGPRTQHPKGTVRGVSHNSGSERGRVELSDNAQGPKSTTKDLLCFYCQPPGHKAAVCPARKAKLTGFCYVPREGDCDFDSMGESQNVYDVTVNGHELKALLDTGSSLSMVKSCFVNNVNYVNATSVQCVHGDIKQYPRAEVMVEVQKQMYLLNVAVVDNLPADMILGRDLPVLYELLQPTIKDSEHFLATATVDVSCPALTRAQARAGLQPLPDLDSSLLQGGTKGPKKSRRQRRLEKYLGTPASEASVEGLEVNGWKVPGNIAQLQREDDTLKPLFVKAECEKTSNLCNEDKEPETSLLVRKVEVEEEEESEDAKRQPSVVSLTHLEDSKREALQHLLNEFPALFCQRPGRTELAQHTIHLSDPSRQHPYRVPERLVEPLKEKIKMMKDLGVIEPSTSEWSSPILDCLRVTPKSKETMNWNLERQCSVDSSLPFEIWTENVMQDWNKDDMFGYQFLNGCNPVMIRKCRKIPDNFPVTDEMVKDYLKKGRKLQDELQAGNIYILNYEILKGVQAAKDRYLTAPICLLYKNESDQMLPIAVQLLMPHVRFTIAINAKARESGIITKVRSTSGAGMETLMKNAMENLTYKSLCLPEDIKARGMEDVPKYYYRDDGMMIWEAIHSFVSAVVKIYYSSDNAVQQDAEIQGFVKDVACFGINNSDKFPKSLNSREQLVEYLTVVIFTASAQHAAVNFGQFEWYGWVPNSPSTMRKPPPQQKGQVDMKYILESLPDLKCSRMVVGTVWALSQTQETERFLGMYPDMYFTEQPAMEAIKTFRNKLEEDFYFDIHVEKNIGHVVQVKLEKENIIGNHPWFCKHIKVQTPSGNCFEFPFYCWLEDGNEVMIREGTARLPQDDTESFREQRKDQLECRQKIFRWTEWSPGFPRSIDAKVDDLPKEVQFDGEKNSEWNLNLMKVFVELLLDVMKSLFKSWKSFKDIENIFGPLIKGNTVQENLVKDWSKNYMFGYQFLNGCNPVMIRKCMKLPDKFPVTHEMVQGSLKRGHTLQEELQLLMPHVRFTIAINAVAREKLINEDGIFSRVGSISGAGMETLLKNVLKTLTLKSLCLPEDIKARGMEDVPKYYYRDDGMMIWEAIHSFVSAVVKIYYGSDKAVQQDVEIQGFVKDVAFGMNNSDNFPKSLESREQLVEYLTVVIFTASAQHAAVNFGQLDWYGWIPNSLSTMRKPPPQQKGQVDMKYIVESLPDRGCSREVLGTVWSLTRTEKNEIRLHHIAKLTSLELQKGSTRKKLCKTVLFQDLVSVPPLLCKDATGLENFIQSVYVLAECCCFTAASGTEGTVRAASGTERAVAAASGTEGTVRAASGTERAVAAASGTEGTVRAASGTERAVTAASGTEGTEISLDIHVEKNIGNIVQVRLEKENIIVNYPWFCKHIKVQTPSGDCFEFPCYCWLEDENEVMIQEGTARLPQDDTESFQEHRKDQLECRQKIFRWTEWSPGFPRSIDAKVDDLPKEVQFYGEKSSEWKLDLMKVFVELFLDAMKGLCEPWKNFIDIENIFGPVIKENTVQENLVKDWTKNYMFGYQFLNGCNPVMIKKCVQLPDKFPVTHEMVQGSLKRGHTLQEELQAGNIYIVDYEILKGVAASKERYLTAPICLLYKNESDQMLPIAIQVGSISGAGMGTLIKNAMKTLTLKSLCLPEDIKARGMEDVPKYYYRDDGMMIWEAIHSFVSAVVKIYYDSNKAVQKDVEIQGFVKDVAFGMNNSNSEYRLSKVPESREQLVEYLTVVIFTASAQHAAVNFGQFDWYGWIPNSPSTMRKPPPQQKGQVDMKYIMESLPDRGCSREVLGTVWALTRTEKNERFLGMYPDMYFTEQPAMEAIKTFRHKLEEVGSISGAGMGTLIKNAMKTLTLKSLCLPEDIKARGMEDVPKYYYRDDGMMIWEAIHSFVSAVVKIYYDSNKAVQKDVEIQGFVKDVAFGMNNSDNFPKSLNSREQLVEYLTVVIFTASAQHAAVNFGQFDWYGWIPNSPSTMRKPPPQQKGQVDMKYIMECLPDRGCSREVLGTVWALTRTEKNEQFLGMYPDMYFTEQPAMEAIKTFRNKLEEVTKIIKSRNEELPLPYWYLSPDKIPNSVAI</sequence>
<feature type="domain" description="PLAT" evidence="14">
    <location>
        <begin position="1582"/>
        <end position="1703"/>
    </location>
</feature>
<name>A0A498MV47_LABRO</name>
<dbReference type="EMBL" id="QBIY01012640">
    <property type="protein sequence ID" value="RXN20525.1"/>
    <property type="molecule type" value="Genomic_DNA"/>
</dbReference>
<evidence type="ECO:0000256" key="7">
    <source>
        <dbReference type="ARBA" id="ARBA00022964"/>
    </source>
</evidence>
<dbReference type="InterPro" id="IPR036392">
    <property type="entry name" value="PLAT/LH2_dom_sf"/>
</dbReference>
<dbReference type="PROSITE" id="PS50804">
    <property type="entry name" value="SCAN_BOX"/>
    <property type="match status" value="1"/>
</dbReference>
<dbReference type="InterPro" id="IPR038269">
    <property type="entry name" value="SCAN_sf"/>
</dbReference>
<feature type="site" description="Essential for stabilizing binding to COTL1" evidence="11">
    <location>
        <position position="1688"/>
    </location>
</feature>
<evidence type="ECO:0000256" key="1">
    <source>
        <dbReference type="ARBA" id="ARBA00004496"/>
    </source>
</evidence>
<feature type="binding site" evidence="10">
    <location>
        <position position="2244"/>
    </location>
    <ligand>
        <name>Fe cation</name>
        <dbReference type="ChEBI" id="CHEBI:24875"/>
        <note>catalytic</note>
    </ligand>
</feature>
<dbReference type="InterPro" id="IPR001995">
    <property type="entry name" value="Peptidase_A2_cat"/>
</dbReference>
<evidence type="ECO:0000256" key="12">
    <source>
        <dbReference type="PROSITE-ProRule" id="PRU00152"/>
    </source>
</evidence>
<evidence type="ECO:0000256" key="9">
    <source>
        <dbReference type="ARBA" id="ARBA00023098"/>
    </source>
</evidence>
<dbReference type="InterPro" id="IPR003309">
    <property type="entry name" value="SCAN_dom"/>
</dbReference>
<evidence type="ECO:0000256" key="4">
    <source>
        <dbReference type="ARBA" id="ARBA00022490"/>
    </source>
</evidence>
<dbReference type="PRINTS" id="PR00467">
    <property type="entry name" value="MAMLPOXGNASE"/>
</dbReference>
<feature type="domain" description="Lipoxygenase" evidence="17">
    <location>
        <begin position="824"/>
        <end position="1063"/>
    </location>
</feature>
<proteinExistence type="inferred from homology"/>
<dbReference type="CDD" id="cd00303">
    <property type="entry name" value="retropepsin_like"/>
    <property type="match status" value="1"/>
</dbReference>
<dbReference type="Gene3D" id="1.10.4020.10">
    <property type="entry name" value="DNA breaking-rejoining enzymes"/>
    <property type="match status" value="1"/>
</dbReference>
<evidence type="ECO:0000259" key="15">
    <source>
        <dbReference type="PROSITE" id="PS50175"/>
    </source>
</evidence>
<evidence type="ECO:0000256" key="8">
    <source>
        <dbReference type="ARBA" id="ARBA00023002"/>
    </source>
</evidence>
<dbReference type="InterPro" id="IPR001024">
    <property type="entry name" value="PLAT/LH2_dom"/>
</dbReference>
<dbReference type="InterPro" id="IPR001969">
    <property type="entry name" value="Aspartic_peptidase_AS"/>
</dbReference>
<keyword evidence="9" id="KW-0443">Lipid metabolism</keyword>
<evidence type="ECO:0000256" key="6">
    <source>
        <dbReference type="ARBA" id="ARBA00022801"/>
    </source>
</evidence>
<dbReference type="SUPFAM" id="SSF47353">
    <property type="entry name" value="Retrovirus capsid dimerization domain-like"/>
    <property type="match status" value="1"/>
</dbReference>
<feature type="domain" description="Lipoxygenase" evidence="17">
    <location>
        <begin position="729"/>
        <end position="823"/>
    </location>
</feature>
<evidence type="ECO:0000313" key="18">
    <source>
        <dbReference type="EMBL" id="RXN20525.1"/>
    </source>
</evidence>
<dbReference type="Proteomes" id="UP000290572">
    <property type="component" value="Unassembled WGS sequence"/>
</dbReference>
<comment type="caution">
    <text evidence="18">The sequence shown here is derived from an EMBL/GenBank/DDBJ whole genome shotgun (WGS) entry which is preliminary data.</text>
</comment>
<dbReference type="GO" id="GO:0005506">
    <property type="term" value="F:iron ion binding"/>
    <property type="evidence" value="ECO:0007669"/>
    <property type="project" value="InterPro"/>
</dbReference>
<feature type="domain" description="Lipoxygenase" evidence="17">
    <location>
        <begin position="1290"/>
        <end position="1509"/>
    </location>
</feature>
<feature type="region of interest" description="Disordered" evidence="13">
    <location>
        <begin position="1"/>
        <end position="68"/>
    </location>
</feature>
<dbReference type="Gene3D" id="2.40.70.10">
    <property type="entry name" value="Acid Proteases"/>
    <property type="match status" value="1"/>
</dbReference>
<keyword evidence="10" id="KW-0408">Iron</keyword>
<feature type="domain" description="Peptidase A2" evidence="15">
    <location>
        <begin position="380"/>
        <end position="453"/>
    </location>
</feature>
<gene>
    <name evidence="18" type="ORF">ROHU_007057</name>
</gene>
<feature type="compositionally biased region" description="Low complexity" evidence="13">
    <location>
        <begin position="48"/>
        <end position="61"/>
    </location>
</feature>
<dbReference type="InterPro" id="IPR036226">
    <property type="entry name" value="LipOase_C_sf"/>
</dbReference>
<keyword evidence="5 10" id="KW-0479">Metal-binding</keyword>
<dbReference type="SUPFAM" id="SSF49723">
    <property type="entry name" value="Lipase/lipooxygenase domain (PLAT/LH2 domain)"/>
    <property type="match status" value="2"/>
</dbReference>
<feature type="region of interest" description="Disordered" evidence="13">
    <location>
        <begin position="282"/>
        <end position="320"/>
    </location>
</feature>
<dbReference type="PROSITE" id="PS50175">
    <property type="entry name" value="ASP_PROT_RETROV"/>
    <property type="match status" value="1"/>
</dbReference>
<dbReference type="InterPro" id="IPR000907">
    <property type="entry name" value="LipOase"/>
</dbReference>
<dbReference type="GO" id="GO:0005737">
    <property type="term" value="C:cytoplasm"/>
    <property type="evidence" value="ECO:0007669"/>
    <property type="project" value="UniProtKB-SubCell"/>
</dbReference>
<feature type="binding site" evidence="10">
    <location>
        <position position="2367"/>
    </location>
    <ligand>
        <name>Fe cation</name>
        <dbReference type="ChEBI" id="CHEBI:24875"/>
        <note>catalytic</note>
    </ligand>
</feature>
<evidence type="ECO:0000259" key="14">
    <source>
        <dbReference type="PROSITE" id="PS50095"/>
    </source>
</evidence>
<dbReference type="CDD" id="cd07936">
    <property type="entry name" value="SCAN"/>
    <property type="match status" value="1"/>
</dbReference>
<dbReference type="SMART" id="SM00431">
    <property type="entry name" value="SCAN"/>
    <property type="match status" value="1"/>
</dbReference>
<evidence type="ECO:0000256" key="3">
    <source>
        <dbReference type="ARBA" id="ARBA00009419"/>
    </source>
</evidence>
<dbReference type="PROSITE" id="PS00141">
    <property type="entry name" value="ASP_PROTEASE"/>
    <property type="match status" value="1"/>
</dbReference>
<evidence type="ECO:0000259" key="17">
    <source>
        <dbReference type="PROSITE" id="PS51393"/>
    </source>
</evidence>
<dbReference type="PROSITE" id="PS50095">
    <property type="entry name" value="PLAT"/>
    <property type="match status" value="1"/>
</dbReference>
<dbReference type="InterPro" id="IPR043502">
    <property type="entry name" value="DNA/RNA_pol_sf"/>
</dbReference>
<dbReference type="GO" id="GO:0016702">
    <property type="term" value="F:oxidoreductase activity, acting on single donors with incorporation of molecular oxygen, incorporation of two atoms of oxygen"/>
    <property type="evidence" value="ECO:0007669"/>
    <property type="project" value="InterPro"/>
</dbReference>
<keyword evidence="19" id="KW-1185">Reference proteome</keyword>
<dbReference type="InterPro" id="IPR001885">
    <property type="entry name" value="LipOase_mml"/>
</dbReference>
<evidence type="ECO:0000256" key="10">
    <source>
        <dbReference type="PIRSR" id="PIRSR601885-1"/>
    </source>
</evidence>
<dbReference type="Pfam" id="PF00305">
    <property type="entry name" value="Lipoxygenase"/>
    <property type="match status" value="4"/>
</dbReference>
<dbReference type="PANTHER" id="PTHR11771">
    <property type="entry name" value="LIPOXYGENASE"/>
    <property type="match status" value="1"/>
</dbReference>
<keyword evidence="4" id="KW-0963">Cytoplasm</keyword>
<dbReference type="GO" id="GO:0006508">
    <property type="term" value="P:proteolysis"/>
    <property type="evidence" value="ECO:0007669"/>
    <property type="project" value="InterPro"/>
</dbReference>
<dbReference type="SUPFAM" id="SSF56672">
    <property type="entry name" value="DNA/RNA polymerases"/>
    <property type="match status" value="1"/>
</dbReference>
<accession>A0A498MV47</accession>
<dbReference type="Pfam" id="PF01477">
    <property type="entry name" value="PLAT"/>
    <property type="match status" value="2"/>
</dbReference>